<accession>A0ABY8PST9</accession>
<organism evidence="1 2">
    <name type="scientific">Marinitoga aeolica</name>
    <dbReference type="NCBI Taxonomy" id="2809031"/>
    <lineage>
        <taxon>Bacteria</taxon>
        <taxon>Thermotogati</taxon>
        <taxon>Thermotogota</taxon>
        <taxon>Thermotogae</taxon>
        <taxon>Petrotogales</taxon>
        <taxon>Petrotogaceae</taxon>
        <taxon>Marinitoga</taxon>
    </lineage>
</organism>
<evidence type="ECO:0000313" key="2">
    <source>
        <dbReference type="Proteomes" id="UP001232493"/>
    </source>
</evidence>
<sequence>MASCKNYHEAAIEGANDGIFHGDHIHPTVMIWASLNDEKMNKLVEKVAEYDADYADDLKEMLGEYDSDVEDIPIPFPFSFGSEKEFEDAEILLKEVADITEANAYSFIVEAMSVDDEEDTVPSLFTECREGKIFLTLFDWEYNKVDEEEYESSDEDIQSFRLKIFY</sequence>
<dbReference type="Proteomes" id="UP001232493">
    <property type="component" value="Chromosome"/>
</dbReference>
<gene>
    <name evidence="1" type="ORF">JRV97_03890</name>
</gene>
<proteinExistence type="predicted"/>
<protein>
    <submittedName>
        <fullName evidence="1">Uncharacterized protein</fullName>
    </submittedName>
</protein>
<reference evidence="1 2" key="1">
    <citation type="submission" date="2021-02" db="EMBL/GenBank/DDBJ databases">
        <title>Characterization of Marinitoga sp. nov. str. BP5-C20A.</title>
        <authorList>
            <person name="Erauso G."/>
            <person name="Postec A."/>
        </authorList>
    </citation>
    <scope>NUCLEOTIDE SEQUENCE [LARGE SCALE GENOMIC DNA]</scope>
    <source>
        <strain evidence="1 2">BP5-C20A</strain>
    </source>
</reference>
<dbReference type="RefSeq" id="WP_281000370.1">
    <property type="nucleotide sequence ID" value="NZ_CP069362.1"/>
</dbReference>
<name>A0ABY8PST9_9BACT</name>
<keyword evidence="2" id="KW-1185">Reference proteome</keyword>
<dbReference type="EMBL" id="CP069362">
    <property type="protein sequence ID" value="WGS65703.1"/>
    <property type="molecule type" value="Genomic_DNA"/>
</dbReference>
<evidence type="ECO:0000313" key="1">
    <source>
        <dbReference type="EMBL" id="WGS65703.1"/>
    </source>
</evidence>